<organism evidence="2 3">
    <name type="scientific">Nonomuraea antimicrobica</name>
    <dbReference type="NCBI Taxonomy" id="561173"/>
    <lineage>
        <taxon>Bacteria</taxon>
        <taxon>Bacillati</taxon>
        <taxon>Actinomycetota</taxon>
        <taxon>Actinomycetes</taxon>
        <taxon>Streptosporangiales</taxon>
        <taxon>Streptosporangiaceae</taxon>
        <taxon>Nonomuraea</taxon>
    </lineage>
</organism>
<dbReference type="Proteomes" id="UP001500902">
    <property type="component" value="Unassembled WGS sequence"/>
</dbReference>
<comment type="caution">
    <text evidence="2">The sequence shown here is derived from an EMBL/GenBank/DDBJ whole genome shotgun (WGS) entry which is preliminary data.</text>
</comment>
<evidence type="ECO:0000256" key="1">
    <source>
        <dbReference type="SAM" id="Phobius"/>
    </source>
</evidence>
<dbReference type="Pfam" id="PF08592">
    <property type="entry name" value="Anthrone_oxy"/>
    <property type="match status" value="1"/>
</dbReference>
<evidence type="ECO:0000313" key="3">
    <source>
        <dbReference type="Proteomes" id="UP001500902"/>
    </source>
</evidence>
<name>A0ABP7B3M8_9ACTN</name>
<reference evidence="3" key="1">
    <citation type="journal article" date="2019" name="Int. J. Syst. Evol. Microbiol.">
        <title>The Global Catalogue of Microorganisms (GCM) 10K type strain sequencing project: providing services to taxonomists for standard genome sequencing and annotation.</title>
        <authorList>
            <consortium name="The Broad Institute Genomics Platform"/>
            <consortium name="The Broad Institute Genome Sequencing Center for Infectious Disease"/>
            <person name="Wu L."/>
            <person name="Ma J."/>
        </authorList>
    </citation>
    <scope>NUCLEOTIDE SEQUENCE [LARGE SCALE GENOMIC DNA]</scope>
    <source>
        <strain evidence="3">JCM 16904</strain>
    </source>
</reference>
<evidence type="ECO:0000313" key="2">
    <source>
        <dbReference type="EMBL" id="GAA3648217.1"/>
    </source>
</evidence>
<gene>
    <name evidence="2" type="ORF">GCM10022224_008680</name>
</gene>
<feature type="transmembrane region" description="Helical" evidence="1">
    <location>
        <begin position="50"/>
        <end position="71"/>
    </location>
</feature>
<dbReference type="EMBL" id="BAAAZP010000012">
    <property type="protein sequence ID" value="GAA3648217.1"/>
    <property type="molecule type" value="Genomic_DNA"/>
</dbReference>
<keyword evidence="1" id="KW-0812">Transmembrane</keyword>
<feature type="transmembrane region" description="Helical" evidence="1">
    <location>
        <begin position="120"/>
        <end position="142"/>
    </location>
</feature>
<keyword evidence="3" id="KW-1185">Reference proteome</keyword>
<accession>A0ABP7B3M8</accession>
<proteinExistence type="predicted"/>
<sequence>MLILALITLVLHGALTGLFYAFSMSVMPGLNAIDPAQAEAAMRSVNRKILNPWLFVVFLGSPLAALVAGFLAGAPAAVWFFAAAAVNFVGSFLVTVAINVPMNNALDAGTMPFKAYSPRWTTWNTVRTVACAAGLVLVGIGLTGL</sequence>
<keyword evidence="1" id="KW-0472">Membrane</keyword>
<dbReference type="RefSeq" id="WP_344873191.1">
    <property type="nucleotide sequence ID" value="NZ_BAAAZP010000012.1"/>
</dbReference>
<keyword evidence="1" id="KW-1133">Transmembrane helix</keyword>
<protein>
    <submittedName>
        <fullName evidence="2">DUF1772 domain-containing protein</fullName>
    </submittedName>
</protein>
<feature type="transmembrane region" description="Helical" evidence="1">
    <location>
        <begin position="78"/>
        <end position="100"/>
    </location>
</feature>
<dbReference type="InterPro" id="IPR013901">
    <property type="entry name" value="Anthrone_oxy"/>
</dbReference>